<dbReference type="AlphaFoldDB" id="A0AAE1YIA1"/>
<dbReference type="InterPro" id="IPR050142">
    <property type="entry name" value="MADS-box/MEF2_TF"/>
</dbReference>
<evidence type="ECO:0000256" key="3">
    <source>
        <dbReference type="ARBA" id="ARBA00023125"/>
    </source>
</evidence>
<organism evidence="7 8">
    <name type="scientific">Sesamum alatum</name>
    <dbReference type="NCBI Taxonomy" id="300844"/>
    <lineage>
        <taxon>Eukaryota</taxon>
        <taxon>Viridiplantae</taxon>
        <taxon>Streptophyta</taxon>
        <taxon>Embryophyta</taxon>
        <taxon>Tracheophyta</taxon>
        <taxon>Spermatophyta</taxon>
        <taxon>Magnoliopsida</taxon>
        <taxon>eudicotyledons</taxon>
        <taxon>Gunneridae</taxon>
        <taxon>Pentapetalae</taxon>
        <taxon>asterids</taxon>
        <taxon>lamiids</taxon>
        <taxon>Lamiales</taxon>
        <taxon>Pedaliaceae</taxon>
        <taxon>Sesamum</taxon>
    </lineage>
</organism>
<reference evidence="7" key="2">
    <citation type="journal article" date="2024" name="Plant">
        <title>Genomic evolution and insights into agronomic trait innovations of Sesamum species.</title>
        <authorList>
            <person name="Miao H."/>
            <person name="Wang L."/>
            <person name="Qu L."/>
            <person name="Liu H."/>
            <person name="Sun Y."/>
            <person name="Le M."/>
            <person name="Wang Q."/>
            <person name="Wei S."/>
            <person name="Zheng Y."/>
            <person name="Lin W."/>
            <person name="Duan Y."/>
            <person name="Cao H."/>
            <person name="Xiong S."/>
            <person name="Wang X."/>
            <person name="Wei L."/>
            <person name="Li C."/>
            <person name="Ma Q."/>
            <person name="Ju M."/>
            <person name="Zhao R."/>
            <person name="Li G."/>
            <person name="Mu C."/>
            <person name="Tian Q."/>
            <person name="Mei H."/>
            <person name="Zhang T."/>
            <person name="Gao T."/>
            <person name="Zhang H."/>
        </authorList>
    </citation>
    <scope>NUCLEOTIDE SEQUENCE</scope>
    <source>
        <strain evidence="7">3651</strain>
    </source>
</reference>
<name>A0AAE1YIA1_9LAMI</name>
<gene>
    <name evidence="7" type="ORF">Salat_1360400</name>
</gene>
<dbReference type="PROSITE" id="PS50066">
    <property type="entry name" value="MADS_BOX_2"/>
    <property type="match status" value="1"/>
</dbReference>
<dbReference type="EMBL" id="JACGWO010000004">
    <property type="protein sequence ID" value="KAK4430597.1"/>
    <property type="molecule type" value="Genomic_DNA"/>
</dbReference>
<evidence type="ECO:0000256" key="2">
    <source>
        <dbReference type="ARBA" id="ARBA00023015"/>
    </source>
</evidence>
<dbReference type="GO" id="GO:0046983">
    <property type="term" value="F:protein dimerization activity"/>
    <property type="evidence" value="ECO:0007669"/>
    <property type="project" value="InterPro"/>
</dbReference>
<evidence type="ECO:0000313" key="7">
    <source>
        <dbReference type="EMBL" id="KAK4430597.1"/>
    </source>
</evidence>
<keyword evidence="4" id="KW-0804">Transcription</keyword>
<evidence type="ECO:0000313" key="8">
    <source>
        <dbReference type="Proteomes" id="UP001293254"/>
    </source>
</evidence>
<dbReference type="Gene3D" id="3.40.1810.10">
    <property type="entry name" value="Transcription factor, MADS-box"/>
    <property type="match status" value="1"/>
</dbReference>
<evidence type="ECO:0000256" key="4">
    <source>
        <dbReference type="ARBA" id="ARBA00023163"/>
    </source>
</evidence>
<keyword evidence="2" id="KW-0805">Transcription regulation</keyword>
<evidence type="ECO:0000256" key="1">
    <source>
        <dbReference type="ARBA" id="ARBA00004123"/>
    </source>
</evidence>
<keyword evidence="5" id="KW-0539">Nucleus</keyword>
<dbReference type="Pfam" id="PF00319">
    <property type="entry name" value="SRF-TF"/>
    <property type="match status" value="1"/>
</dbReference>
<proteinExistence type="predicted"/>
<evidence type="ECO:0000259" key="6">
    <source>
        <dbReference type="PROSITE" id="PS50066"/>
    </source>
</evidence>
<dbReference type="InterPro" id="IPR036879">
    <property type="entry name" value="TF_MADSbox_sf"/>
</dbReference>
<dbReference type="GO" id="GO:0003677">
    <property type="term" value="F:DNA binding"/>
    <property type="evidence" value="ECO:0007669"/>
    <property type="project" value="UniProtKB-KW"/>
</dbReference>
<keyword evidence="3" id="KW-0238">DNA-binding</keyword>
<comment type="caution">
    <text evidence="7">The sequence shown here is derived from an EMBL/GenBank/DDBJ whole genome shotgun (WGS) entry which is preliminary data.</text>
</comment>
<feature type="domain" description="MADS-box" evidence="6">
    <location>
        <begin position="1"/>
        <end position="60"/>
    </location>
</feature>
<evidence type="ECO:0000256" key="5">
    <source>
        <dbReference type="ARBA" id="ARBA00023242"/>
    </source>
</evidence>
<reference evidence="7" key="1">
    <citation type="submission" date="2020-06" db="EMBL/GenBank/DDBJ databases">
        <authorList>
            <person name="Li T."/>
            <person name="Hu X."/>
            <person name="Zhang T."/>
            <person name="Song X."/>
            <person name="Zhang H."/>
            <person name="Dai N."/>
            <person name="Sheng W."/>
            <person name="Hou X."/>
            <person name="Wei L."/>
        </authorList>
    </citation>
    <scope>NUCLEOTIDE SEQUENCE</scope>
    <source>
        <strain evidence="7">3651</strain>
        <tissue evidence="7">Leaf</tissue>
    </source>
</reference>
<accession>A0AAE1YIA1</accession>
<protein>
    <submittedName>
        <fullName evidence="7">Agamous-like MADS-box protein</fullName>
    </submittedName>
</protein>
<dbReference type="InterPro" id="IPR002100">
    <property type="entry name" value="TF_MADSbox"/>
</dbReference>
<sequence>MGRKIDMKKIEDITKCQVTFSKRRSSLMKKANEIAVCCDVDVAFVAFSPSGRISKFCNQRRIEDVLHRYVNLPVEKRLKDYELGPEQEPSLHQLSWCERNLNHSLERIIAKKVFNQMGEKKLERQFGNPLSSNFNQNEQVSRIENPSTGQILMQLDPWISPYSARVRENILQDLLDQAKHTTNKNIGPSDLRSFPMPSNILNFPIPNSSPIFVPEMTTSNARVPSFHVPQEKFLVVDHNLLNFHGQNNVNARNNNFQAVLSDRIHVSTQNLCNIQGPRFTSTTTVTTKASGPEMPQSIIDEIETGSQCTNSNLRQFTNVEGQEIGYLNMDSNGSFDNGKTRNDNEDYCKINGDQVHASDQSDPSNQNVYPHNEVCQNTLFNDFLPEDTVEDNTIWTSKIQKSALWEWDDLLLDVQDYF</sequence>
<comment type="subcellular location">
    <subcellularLocation>
        <location evidence="1">Nucleus</location>
    </subcellularLocation>
</comment>
<keyword evidence="8" id="KW-1185">Reference proteome</keyword>
<dbReference type="PRINTS" id="PR00404">
    <property type="entry name" value="MADSDOMAIN"/>
</dbReference>
<dbReference type="GO" id="GO:0005634">
    <property type="term" value="C:nucleus"/>
    <property type="evidence" value="ECO:0007669"/>
    <property type="project" value="UniProtKB-SubCell"/>
</dbReference>
<dbReference type="PANTHER" id="PTHR48019">
    <property type="entry name" value="SERUM RESPONSE FACTOR HOMOLOG"/>
    <property type="match status" value="1"/>
</dbReference>
<dbReference type="Proteomes" id="UP001293254">
    <property type="component" value="Unassembled WGS sequence"/>
</dbReference>
<dbReference type="SUPFAM" id="SSF55455">
    <property type="entry name" value="SRF-like"/>
    <property type="match status" value="1"/>
</dbReference>
<dbReference type="SMART" id="SM00432">
    <property type="entry name" value="MADS"/>
    <property type="match status" value="1"/>
</dbReference>